<organism evidence="1 2">
    <name type="scientific">Candidatus Magnetobacterium bavaricum</name>
    <dbReference type="NCBI Taxonomy" id="29290"/>
    <lineage>
        <taxon>Bacteria</taxon>
        <taxon>Pseudomonadati</taxon>
        <taxon>Nitrospirota</taxon>
        <taxon>Thermodesulfovibrionia</taxon>
        <taxon>Thermodesulfovibrionales</taxon>
        <taxon>Candidatus Magnetobacteriaceae</taxon>
        <taxon>Candidatus Magnetobacterium</taxon>
    </lineage>
</organism>
<gene>
    <name evidence="1" type="ORF">MBAV_004396</name>
</gene>
<evidence type="ECO:0000313" key="1">
    <source>
        <dbReference type="EMBL" id="KJU83410.1"/>
    </source>
</evidence>
<evidence type="ECO:0000313" key="2">
    <source>
        <dbReference type="Proteomes" id="UP000033423"/>
    </source>
</evidence>
<dbReference type="Proteomes" id="UP000033423">
    <property type="component" value="Unassembled WGS sequence"/>
</dbReference>
<sequence>MIRKIYSYCCHYPPLFHLCFIHISPYFISFSVVIDTYALLLSNFQVYTYDNYQGEEWYFIIYSYDHTATSWYWRGTYWDSSHTFTRTYFMKYKHPGASGNTVVATWTISTAGGAKVGTELMYPSVQINRGMIFYTYIILNAQTGVFQERVMGVFNYNNPTFPTGHTTFNNPTMFDLKDDEWMMKIAVGICK</sequence>
<keyword evidence="2" id="KW-1185">Reference proteome</keyword>
<dbReference type="AlphaFoldDB" id="A0A0F3GNA1"/>
<name>A0A0F3GNA1_9BACT</name>
<proteinExistence type="predicted"/>
<comment type="caution">
    <text evidence="1">The sequence shown here is derived from an EMBL/GenBank/DDBJ whole genome shotgun (WGS) entry which is preliminary data.</text>
</comment>
<accession>A0A0F3GNA1</accession>
<reference evidence="1 2" key="1">
    <citation type="submission" date="2015-02" db="EMBL/GenBank/DDBJ databases">
        <title>Single-cell genomics of uncultivated deep-branching MTB reveals a conserved set of magnetosome genes.</title>
        <authorList>
            <person name="Kolinko S."/>
            <person name="Richter M."/>
            <person name="Glockner F.O."/>
            <person name="Brachmann A."/>
            <person name="Schuler D."/>
        </authorList>
    </citation>
    <scope>NUCLEOTIDE SEQUENCE [LARGE SCALE GENOMIC DNA]</scope>
    <source>
        <strain evidence="1">TM-1</strain>
    </source>
</reference>
<dbReference type="EMBL" id="LACI01001912">
    <property type="protein sequence ID" value="KJU83410.1"/>
    <property type="molecule type" value="Genomic_DNA"/>
</dbReference>
<protein>
    <submittedName>
        <fullName evidence="1">Uncharacterized protein</fullName>
    </submittedName>
</protein>